<dbReference type="SUPFAM" id="SSF52540">
    <property type="entry name" value="P-loop containing nucleoside triphosphate hydrolases"/>
    <property type="match status" value="2"/>
</dbReference>
<dbReference type="GO" id="GO:0016787">
    <property type="term" value="F:hydrolase activity"/>
    <property type="evidence" value="ECO:0007669"/>
    <property type="project" value="UniProtKB-KW"/>
</dbReference>
<dbReference type="InterPro" id="IPR001650">
    <property type="entry name" value="Helicase_C-like"/>
</dbReference>
<dbReference type="PANTHER" id="PTHR45626">
    <property type="entry name" value="TRANSCRIPTION TERMINATION FACTOR 2-RELATED"/>
    <property type="match status" value="1"/>
</dbReference>
<name>A0A6C0D5A5_9ZZZZ</name>
<evidence type="ECO:0000256" key="3">
    <source>
        <dbReference type="ARBA" id="ARBA00022806"/>
    </source>
</evidence>
<dbReference type="InterPro" id="IPR001841">
    <property type="entry name" value="Znf_RING"/>
</dbReference>
<dbReference type="InterPro" id="IPR027417">
    <property type="entry name" value="P-loop_NTPase"/>
</dbReference>
<feature type="domain" description="RING-type" evidence="5">
    <location>
        <begin position="435"/>
        <end position="474"/>
    </location>
</feature>
<dbReference type="Pfam" id="PF00176">
    <property type="entry name" value="SNF2-rel_dom"/>
    <property type="match status" value="1"/>
</dbReference>
<dbReference type="AlphaFoldDB" id="A0A6C0D5A5"/>
<proteinExistence type="predicted"/>
<evidence type="ECO:0000256" key="2">
    <source>
        <dbReference type="ARBA" id="ARBA00022801"/>
    </source>
</evidence>
<dbReference type="InterPro" id="IPR050628">
    <property type="entry name" value="SNF2_RAD54_helicase_TF"/>
</dbReference>
<dbReference type="PROSITE" id="PS50089">
    <property type="entry name" value="ZF_RING_2"/>
    <property type="match status" value="1"/>
</dbReference>
<evidence type="ECO:0000259" key="5">
    <source>
        <dbReference type="PROSITE" id="PS50089"/>
    </source>
</evidence>
<dbReference type="Gene3D" id="3.30.40.10">
    <property type="entry name" value="Zinc/RING finger domain, C3HC4 (zinc finger)"/>
    <property type="match status" value="1"/>
</dbReference>
<keyword evidence="2" id="KW-0378">Hydrolase</keyword>
<dbReference type="SMART" id="SM00184">
    <property type="entry name" value="RING"/>
    <property type="match status" value="1"/>
</dbReference>
<reference evidence="6" key="1">
    <citation type="journal article" date="2020" name="Nature">
        <title>Giant virus diversity and host interactions through global metagenomics.</title>
        <authorList>
            <person name="Schulz F."/>
            <person name="Roux S."/>
            <person name="Paez-Espino D."/>
            <person name="Jungbluth S."/>
            <person name="Walsh D.A."/>
            <person name="Denef V.J."/>
            <person name="McMahon K.D."/>
            <person name="Konstantinidis K.T."/>
            <person name="Eloe-Fadrosh E.A."/>
            <person name="Kyrpides N.C."/>
            <person name="Woyke T."/>
        </authorList>
    </citation>
    <scope>NUCLEOTIDE SEQUENCE</scope>
    <source>
        <strain evidence="6">GVMAG-M-3300023174-129</strain>
    </source>
</reference>
<dbReference type="InterPro" id="IPR013083">
    <property type="entry name" value="Znf_RING/FYVE/PHD"/>
</dbReference>
<dbReference type="GO" id="GO:0004386">
    <property type="term" value="F:helicase activity"/>
    <property type="evidence" value="ECO:0007669"/>
    <property type="project" value="UniProtKB-KW"/>
</dbReference>
<dbReference type="SMART" id="SM00490">
    <property type="entry name" value="HELICc"/>
    <property type="match status" value="1"/>
</dbReference>
<evidence type="ECO:0000256" key="1">
    <source>
        <dbReference type="ARBA" id="ARBA00022741"/>
    </source>
</evidence>
<dbReference type="Pfam" id="PF00271">
    <property type="entry name" value="Helicase_C"/>
    <property type="match status" value="1"/>
</dbReference>
<keyword evidence="1" id="KW-0547">Nucleotide-binding</keyword>
<dbReference type="Gene3D" id="3.40.50.300">
    <property type="entry name" value="P-loop containing nucleotide triphosphate hydrolases"/>
    <property type="match status" value="2"/>
</dbReference>
<organism evidence="6">
    <name type="scientific">viral metagenome</name>
    <dbReference type="NCBI Taxonomy" id="1070528"/>
    <lineage>
        <taxon>unclassified sequences</taxon>
        <taxon>metagenomes</taxon>
        <taxon>organismal metagenomes</taxon>
    </lineage>
</organism>
<evidence type="ECO:0000313" key="6">
    <source>
        <dbReference type="EMBL" id="QHT12216.1"/>
    </source>
</evidence>
<keyword evidence="4" id="KW-0067">ATP-binding</keyword>
<dbReference type="GO" id="GO:0005524">
    <property type="term" value="F:ATP binding"/>
    <property type="evidence" value="ECO:0007669"/>
    <property type="project" value="UniProtKB-KW"/>
</dbReference>
<protein>
    <recommendedName>
        <fullName evidence="5">RING-type domain-containing protein</fullName>
    </recommendedName>
</protein>
<keyword evidence="3" id="KW-0347">Helicase</keyword>
<sequence>MSINVLKILNDVYNNSLEDDELKVYTPIDNVKVPLRRHQHAVIEKMIEYENSFLKGYEKHSHTLFSKYAVLGDNVGVGKTLMILGHISSIKNNSKHMPFKLFDASSSKNFYSIVNSTVNDLSNAGCLIIVPHTLFRQWDDEISTKTNLKFHSLKTKKHVSSESFYKNVTEADVILVSNTLYKDLYIRSEELGIKWNRIYIDEADTIELTSTFLRKDAPTNFIWLITASFTHLLFPQNYSLYISLNQYNLMKNNNNLNNELDLILQKCYKPLNGAFYLTSYVRSLRFLSQILNDTHNMRGHLVIRCSKTFIDKSIQLPQLFTLNVLCKPSIAHQIVYDVIGSNVKQLLNAGDIKSALEILGVKTENNQSLIEAVNEAKLKELERLEKTYNFKQSLEYVSQQAKESSLKNLKEKIDHIKDQICTFKQRVENYKEDVCPICYDEPNDPLLTNCCSRIFCALCILQSLARNTSCPLCRTTINPCSLKKITTENVVVTNKKSEENTNEPKKKIDAFFDIIEKNPKGKFLVFSRYDNSFIEIISGCATRNLVTKELKGSKDMIACTLNNFREGTVNLLLMNTIQMGAGLNITDATHVILLHSMTHEEEKQILGRAYRVGRKNELYFIRLLHPDEQ</sequence>
<dbReference type="InterPro" id="IPR000330">
    <property type="entry name" value="SNF2_N"/>
</dbReference>
<accession>A0A6C0D5A5</accession>
<evidence type="ECO:0000256" key="4">
    <source>
        <dbReference type="ARBA" id="ARBA00022840"/>
    </source>
</evidence>
<dbReference type="GO" id="GO:0006281">
    <property type="term" value="P:DNA repair"/>
    <property type="evidence" value="ECO:0007669"/>
    <property type="project" value="TreeGrafter"/>
</dbReference>
<dbReference type="GO" id="GO:0008094">
    <property type="term" value="F:ATP-dependent activity, acting on DNA"/>
    <property type="evidence" value="ECO:0007669"/>
    <property type="project" value="TreeGrafter"/>
</dbReference>
<dbReference type="SUPFAM" id="SSF57850">
    <property type="entry name" value="RING/U-box"/>
    <property type="match status" value="1"/>
</dbReference>
<dbReference type="GO" id="GO:0005634">
    <property type="term" value="C:nucleus"/>
    <property type="evidence" value="ECO:0007669"/>
    <property type="project" value="TreeGrafter"/>
</dbReference>
<dbReference type="Pfam" id="PF13923">
    <property type="entry name" value="zf-C3HC4_2"/>
    <property type="match status" value="1"/>
</dbReference>
<dbReference type="EMBL" id="MN739542">
    <property type="protein sequence ID" value="QHT12216.1"/>
    <property type="molecule type" value="Genomic_DNA"/>
</dbReference>
<dbReference type="PANTHER" id="PTHR45626:SF17">
    <property type="entry name" value="HELICASE-LIKE TRANSCRIPTION FACTOR"/>
    <property type="match status" value="1"/>
</dbReference>